<protein>
    <submittedName>
        <fullName evidence="3">Uncharacterized protein</fullName>
    </submittedName>
</protein>
<feature type="compositionally biased region" description="Gly residues" evidence="1">
    <location>
        <begin position="141"/>
        <end position="151"/>
    </location>
</feature>
<keyword evidence="2" id="KW-0472">Membrane</keyword>
<feature type="compositionally biased region" description="Pro residues" evidence="1">
    <location>
        <begin position="69"/>
        <end position="85"/>
    </location>
</feature>
<feature type="compositionally biased region" description="Gly residues" evidence="1">
    <location>
        <begin position="99"/>
        <end position="110"/>
    </location>
</feature>
<keyword evidence="4" id="KW-1185">Reference proteome</keyword>
<keyword evidence="2" id="KW-1133">Transmembrane helix</keyword>
<evidence type="ECO:0000256" key="1">
    <source>
        <dbReference type="SAM" id="MobiDB-lite"/>
    </source>
</evidence>
<name>A0ABV3C7P4_9ACTN</name>
<accession>A0ABV3C7P4</accession>
<evidence type="ECO:0000313" key="4">
    <source>
        <dbReference type="Proteomes" id="UP001551329"/>
    </source>
</evidence>
<reference evidence="3 4" key="1">
    <citation type="submission" date="2024-06" db="EMBL/GenBank/DDBJ databases">
        <title>The Natural Products Discovery Center: Release of the First 8490 Sequenced Strains for Exploring Actinobacteria Biosynthetic Diversity.</title>
        <authorList>
            <person name="Kalkreuter E."/>
            <person name="Kautsar S.A."/>
            <person name="Yang D."/>
            <person name="Bader C.D."/>
            <person name="Teijaro C.N."/>
            <person name="Fluegel L."/>
            <person name="Davis C.M."/>
            <person name="Simpson J.R."/>
            <person name="Lauterbach L."/>
            <person name="Steele A.D."/>
            <person name="Gui C."/>
            <person name="Meng S."/>
            <person name="Li G."/>
            <person name="Viehrig K."/>
            <person name="Ye F."/>
            <person name="Su P."/>
            <person name="Kiefer A.F."/>
            <person name="Nichols A."/>
            <person name="Cepeda A.J."/>
            <person name="Yan W."/>
            <person name="Fan B."/>
            <person name="Jiang Y."/>
            <person name="Adhikari A."/>
            <person name="Zheng C.-J."/>
            <person name="Schuster L."/>
            <person name="Cowan T.M."/>
            <person name="Smanski M.J."/>
            <person name="Chevrette M.G."/>
            <person name="De Carvalho L.P.S."/>
            <person name="Shen B."/>
        </authorList>
    </citation>
    <scope>NUCLEOTIDE SEQUENCE [LARGE SCALE GENOMIC DNA]</scope>
    <source>
        <strain evidence="3 4">NPDC045974</strain>
    </source>
</reference>
<proteinExistence type="predicted"/>
<dbReference type="EMBL" id="JBEZAE010000005">
    <property type="protein sequence ID" value="MEU7070806.1"/>
    <property type="molecule type" value="Genomic_DNA"/>
</dbReference>
<evidence type="ECO:0000256" key="2">
    <source>
        <dbReference type="SAM" id="Phobius"/>
    </source>
</evidence>
<keyword evidence="2" id="KW-0812">Transmembrane</keyword>
<dbReference type="RefSeq" id="WP_358471585.1">
    <property type="nucleotide sequence ID" value="NZ_JBEZAE010000005.1"/>
</dbReference>
<feature type="transmembrane region" description="Helical" evidence="2">
    <location>
        <begin position="12"/>
        <end position="35"/>
    </location>
</feature>
<comment type="caution">
    <text evidence="3">The sequence shown here is derived from an EMBL/GenBank/DDBJ whole genome shotgun (WGS) entry which is preliminary data.</text>
</comment>
<feature type="compositionally biased region" description="Pro residues" evidence="1">
    <location>
        <begin position="114"/>
        <end position="125"/>
    </location>
</feature>
<organism evidence="3 4">
    <name type="scientific">Streptomyces narbonensis</name>
    <dbReference type="NCBI Taxonomy" id="67333"/>
    <lineage>
        <taxon>Bacteria</taxon>
        <taxon>Bacillati</taxon>
        <taxon>Actinomycetota</taxon>
        <taxon>Actinomycetes</taxon>
        <taxon>Kitasatosporales</taxon>
        <taxon>Streptomycetaceae</taxon>
        <taxon>Streptomyces</taxon>
    </lineage>
</organism>
<dbReference type="Proteomes" id="UP001551329">
    <property type="component" value="Unassembled WGS sequence"/>
</dbReference>
<evidence type="ECO:0000313" key="3">
    <source>
        <dbReference type="EMBL" id="MEU7070806.1"/>
    </source>
</evidence>
<feature type="transmembrane region" description="Helical" evidence="2">
    <location>
        <begin position="41"/>
        <end position="60"/>
    </location>
</feature>
<feature type="compositionally biased region" description="Low complexity" evidence="1">
    <location>
        <begin position="86"/>
        <end position="98"/>
    </location>
</feature>
<feature type="region of interest" description="Disordered" evidence="1">
    <location>
        <begin position="63"/>
        <end position="151"/>
    </location>
</feature>
<sequence>MAAHTHGPSKAWLRTGAGLGVVGIGALGAVAFVDLGKADQLASVVGAVLAAVGLGLSLWAQFGGGNVPAPTPPAPTPPAPTPPAPVVTASGAGSVAAGGNIGSVAPGGSGTVPAPTPTTPAPAPAPGSVTASGDRSVAAGGDIGSVSTGGA</sequence>
<gene>
    <name evidence="3" type="ORF">AB0A88_11760</name>
</gene>